<sequence>MEFKTLKYTIKWDIYEGQPITDIIDKNFDMVIEFMWDNCFMKSLVYEGLGLYEQEDMKEIYSNYVRHILRNECSVMMLSEDETEIIAVALLEWMTDEWHSWVFLPSSIPKCLFQQLIIMKKDLIDSTKRKLGISSYDALHVHEVAFPDEHYFDEDFLICLFDVFGTVAQHMHMPRVCFIALSSLEQEAAGLAEYDEIGRTIYSIYKVGNVRPFDVLRELDEMYALLFELPVATLPYYEYMPGFESFHEALRAKETKDAKDHDIKEEIEYI</sequence>
<reference evidence="1 2" key="1">
    <citation type="journal article" date="2007" name="Nature">
        <title>Evolution of genes and genomes on the Drosophila phylogeny.</title>
        <authorList>
            <consortium name="Drosophila 12 Genomes Consortium"/>
            <person name="Clark A.G."/>
            <person name="Eisen M.B."/>
            <person name="Smith D.R."/>
            <person name="Bergman C.M."/>
            <person name="Oliver B."/>
            <person name="Markow T.A."/>
            <person name="Kaufman T.C."/>
            <person name="Kellis M."/>
            <person name="Gelbart W."/>
            <person name="Iyer V.N."/>
            <person name="Pollard D.A."/>
            <person name="Sackton T.B."/>
            <person name="Larracuente A.M."/>
            <person name="Singh N.D."/>
            <person name="Abad J.P."/>
            <person name="Abt D.N."/>
            <person name="Adryan B."/>
            <person name="Aguade M."/>
            <person name="Akashi H."/>
            <person name="Anderson W.W."/>
            <person name="Aquadro C.F."/>
            <person name="Ardell D.H."/>
            <person name="Arguello R."/>
            <person name="Artieri C.G."/>
            <person name="Barbash D.A."/>
            <person name="Barker D."/>
            <person name="Barsanti P."/>
            <person name="Batterham P."/>
            <person name="Batzoglou S."/>
            <person name="Begun D."/>
            <person name="Bhutkar A."/>
            <person name="Blanco E."/>
            <person name="Bosak S.A."/>
            <person name="Bradley R.K."/>
            <person name="Brand A.D."/>
            <person name="Brent M.R."/>
            <person name="Brooks A.N."/>
            <person name="Brown R.H."/>
            <person name="Butlin R.K."/>
            <person name="Caggese C."/>
            <person name="Calvi B.R."/>
            <person name="Bernardo de Carvalho A."/>
            <person name="Caspi A."/>
            <person name="Castrezana S."/>
            <person name="Celniker S.E."/>
            <person name="Chang J.L."/>
            <person name="Chapple C."/>
            <person name="Chatterji S."/>
            <person name="Chinwalla A."/>
            <person name="Civetta A."/>
            <person name="Clifton S.W."/>
            <person name="Comeron J.M."/>
            <person name="Costello J.C."/>
            <person name="Coyne J.A."/>
            <person name="Daub J."/>
            <person name="David R.G."/>
            <person name="Delcher A.L."/>
            <person name="Delehaunty K."/>
            <person name="Do C.B."/>
            <person name="Ebling H."/>
            <person name="Edwards K."/>
            <person name="Eickbush T."/>
            <person name="Evans J.D."/>
            <person name="Filipski A."/>
            <person name="Findeiss S."/>
            <person name="Freyhult E."/>
            <person name="Fulton L."/>
            <person name="Fulton R."/>
            <person name="Garcia A.C."/>
            <person name="Gardiner A."/>
            <person name="Garfield D.A."/>
            <person name="Garvin B.E."/>
            <person name="Gibson G."/>
            <person name="Gilbert D."/>
            <person name="Gnerre S."/>
            <person name="Godfrey J."/>
            <person name="Good R."/>
            <person name="Gotea V."/>
            <person name="Gravely B."/>
            <person name="Greenberg A.J."/>
            <person name="Griffiths-Jones S."/>
            <person name="Gross S."/>
            <person name="Guigo R."/>
            <person name="Gustafson E.A."/>
            <person name="Haerty W."/>
            <person name="Hahn M.W."/>
            <person name="Halligan D.L."/>
            <person name="Halpern A.L."/>
            <person name="Halter G.M."/>
            <person name="Han M.V."/>
            <person name="Heger A."/>
            <person name="Hillier L."/>
            <person name="Hinrichs A.S."/>
            <person name="Holmes I."/>
            <person name="Hoskins R.A."/>
            <person name="Hubisz M.J."/>
            <person name="Hultmark D."/>
            <person name="Huntley M.A."/>
            <person name="Jaffe D.B."/>
            <person name="Jagadeeshan S."/>
            <person name="Jeck W.R."/>
            <person name="Johnson J."/>
            <person name="Jones C.D."/>
            <person name="Jordan W.C."/>
            <person name="Karpen G.H."/>
            <person name="Kataoka E."/>
            <person name="Keightley P.D."/>
            <person name="Kheradpour P."/>
            <person name="Kirkness E.F."/>
            <person name="Koerich L.B."/>
            <person name="Kristiansen K."/>
            <person name="Kudrna D."/>
            <person name="Kulathinal R.J."/>
            <person name="Kumar S."/>
            <person name="Kwok R."/>
            <person name="Lander E."/>
            <person name="Langley C.H."/>
            <person name="Lapoint R."/>
            <person name="Lazzaro B.P."/>
            <person name="Lee S.J."/>
            <person name="Levesque L."/>
            <person name="Li R."/>
            <person name="Lin C.F."/>
            <person name="Lin M.F."/>
            <person name="Lindblad-Toh K."/>
            <person name="Llopart A."/>
            <person name="Long M."/>
            <person name="Low L."/>
            <person name="Lozovsky E."/>
            <person name="Lu J."/>
            <person name="Luo M."/>
            <person name="Machado C.A."/>
            <person name="Makalowski W."/>
            <person name="Marzo M."/>
            <person name="Matsuda M."/>
            <person name="Matzkin L."/>
            <person name="McAllister B."/>
            <person name="McBride C.S."/>
            <person name="McKernan B."/>
            <person name="McKernan K."/>
            <person name="Mendez-Lago M."/>
            <person name="Minx P."/>
            <person name="Mollenhauer M.U."/>
            <person name="Montooth K."/>
            <person name="Mount S.M."/>
            <person name="Mu X."/>
            <person name="Myers E."/>
            <person name="Negre B."/>
            <person name="Newfeld S."/>
            <person name="Nielsen R."/>
            <person name="Noor M.A."/>
            <person name="O'Grady P."/>
            <person name="Pachter L."/>
            <person name="Papaceit M."/>
            <person name="Parisi M.J."/>
            <person name="Parisi M."/>
            <person name="Parts L."/>
            <person name="Pedersen J.S."/>
            <person name="Pesole G."/>
            <person name="Phillippy A.M."/>
            <person name="Ponting C.P."/>
            <person name="Pop M."/>
            <person name="Porcelli D."/>
            <person name="Powell J.R."/>
            <person name="Prohaska S."/>
            <person name="Pruitt K."/>
            <person name="Puig M."/>
            <person name="Quesneville H."/>
            <person name="Ram K.R."/>
            <person name="Rand D."/>
            <person name="Rasmussen M.D."/>
            <person name="Reed L.K."/>
            <person name="Reenan R."/>
            <person name="Reily A."/>
            <person name="Remington K.A."/>
            <person name="Rieger T.T."/>
            <person name="Ritchie M.G."/>
            <person name="Robin C."/>
            <person name="Rogers Y.H."/>
            <person name="Rohde C."/>
            <person name="Rozas J."/>
            <person name="Rubenfield M.J."/>
            <person name="Ruiz A."/>
            <person name="Russo S."/>
            <person name="Salzberg S.L."/>
            <person name="Sanchez-Gracia A."/>
            <person name="Saranga D.J."/>
            <person name="Sato H."/>
            <person name="Schaeffer S.W."/>
            <person name="Schatz M.C."/>
            <person name="Schlenke T."/>
            <person name="Schwartz R."/>
            <person name="Segarra C."/>
            <person name="Singh R.S."/>
            <person name="Sirot L."/>
            <person name="Sirota M."/>
            <person name="Sisneros N.B."/>
            <person name="Smith C.D."/>
            <person name="Smith T.F."/>
            <person name="Spieth J."/>
            <person name="Stage D.E."/>
            <person name="Stark A."/>
            <person name="Stephan W."/>
            <person name="Strausberg R.L."/>
            <person name="Strempel S."/>
            <person name="Sturgill D."/>
            <person name="Sutton G."/>
            <person name="Sutton G.G."/>
            <person name="Tao W."/>
            <person name="Teichmann S."/>
            <person name="Tobari Y.N."/>
            <person name="Tomimura Y."/>
            <person name="Tsolas J.M."/>
            <person name="Valente V.L."/>
            <person name="Venter E."/>
            <person name="Venter J.C."/>
            <person name="Vicario S."/>
            <person name="Vieira F.G."/>
            <person name="Vilella A.J."/>
            <person name="Villasante A."/>
            <person name="Walenz B."/>
            <person name="Wang J."/>
            <person name="Wasserman M."/>
            <person name="Watts T."/>
            <person name="Wilson D."/>
            <person name="Wilson R.K."/>
            <person name="Wing R.A."/>
            <person name="Wolfner M.F."/>
            <person name="Wong A."/>
            <person name="Wong G.K."/>
            <person name="Wu C.I."/>
            <person name="Wu G."/>
            <person name="Yamamoto D."/>
            <person name="Yang H.P."/>
            <person name="Yang S.P."/>
            <person name="Yorke J.A."/>
            <person name="Yoshida K."/>
            <person name="Zdobnov E."/>
            <person name="Zhang P."/>
            <person name="Zhang Y."/>
            <person name="Zimin A.V."/>
            <person name="Baldwin J."/>
            <person name="Abdouelleil A."/>
            <person name="Abdulkadir J."/>
            <person name="Abebe A."/>
            <person name="Abera B."/>
            <person name="Abreu J."/>
            <person name="Acer S.C."/>
            <person name="Aftuck L."/>
            <person name="Alexander A."/>
            <person name="An P."/>
            <person name="Anderson E."/>
            <person name="Anderson S."/>
            <person name="Arachi H."/>
            <person name="Azer M."/>
            <person name="Bachantsang P."/>
            <person name="Barry A."/>
            <person name="Bayul T."/>
            <person name="Berlin A."/>
            <person name="Bessette D."/>
            <person name="Bloom T."/>
            <person name="Blye J."/>
            <person name="Boguslavskiy L."/>
            <person name="Bonnet C."/>
            <person name="Boukhgalter B."/>
            <person name="Bourzgui I."/>
            <person name="Brown A."/>
            <person name="Cahill P."/>
            <person name="Channer S."/>
            <person name="Cheshatsang Y."/>
            <person name="Chuda L."/>
            <person name="Citroen M."/>
            <person name="Collymore A."/>
            <person name="Cooke P."/>
            <person name="Costello M."/>
            <person name="D'Aco K."/>
            <person name="Daza R."/>
            <person name="De Haan G."/>
            <person name="DeGray S."/>
            <person name="DeMaso C."/>
            <person name="Dhargay N."/>
            <person name="Dooley K."/>
            <person name="Dooley E."/>
            <person name="Doricent M."/>
            <person name="Dorje P."/>
            <person name="Dorjee K."/>
            <person name="Dupes A."/>
            <person name="Elong R."/>
            <person name="Falk J."/>
            <person name="Farina A."/>
            <person name="Faro S."/>
            <person name="Ferguson D."/>
            <person name="Fisher S."/>
            <person name="Foley C.D."/>
            <person name="Franke A."/>
            <person name="Friedrich D."/>
            <person name="Gadbois L."/>
            <person name="Gearin G."/>
            <person name="Gearin C.R."/>
            <person name="Giannoukos G."/>
            <person name="Goode T."/>
            <person name="Graham J."/>
            <person name="Grandbois E."/>
            <person name="Grewal S."/>
            <person name="Gyaltsen K."/>
            <person name="Hafez N."/>
            <person name="Hagos B."/>
            <person name="Hall J."/>
            <person name="Henson C."/>
            <person name="Hollinger A."/>
            <person name="Honan T."/>
            <person name="Huard M.D."/>
            <person name="Hughes L."/>
            <person name="Hurhula B."/>
            <person name="Husby M.E."/>
            <person name="Kamat A."/>
            <person name="Kanga B."/>
            <person name="Kashin S."/>
            <person name="Khazanovich D."/>
            <person name="Kisner P."/>
            <person name="Lance K."/>
            <person name="Lara M."/>
            <person name="Lee W."/>
            <person name="Lennon N."/>
            <person name="Letendre F."/>
            <person name="LeVine R."/>
            <person name="Lipovsky A."/>
            <person name="Liu X."/>
            <person name="Liu J."/>
            <person name="Liu S."/>
            <person name="Lokyitsang T."/>
            <person name="Lokyitsang Y."/>
            <person name="Lubonja R."/>
            <person name="Lui A."/>
            <person name="MacDonald P."/>
            <person name="Magnisalis V."/>
            <person name="Maru K."/>
            <person name="Matthews C."/>
            <person name="McCusker W."/>
            <person name="McDonough S."/>
            <person name="Mehta T."/>
            <person name="Meldrim J."/>
            <person name="Meneus L."/>
            <person name="Mihai O."/>
            <person name="Mihalev A."/>
            <person name="Mihova T."/>
            <person name="Mittelman R."/>
            <person name="Mlenga V."/>
            <person name="Montmayeur A."/>
            <person name="Mulrain L."/>
            <person name="Navidi A."/>
            <person name="Naylor J."/>
            <person name="Negash T."/>
            <person name="Nguyen T."/>
            <person name="Nguyen N."/>
            <person name="Nicol R."/>
            <person name="Norbu C."/>
            <person name="Norbu N."/>
            <person name="Novod N."/>
            <person name="O'Neill B."/>
            <person name="Osman S."/>
            <person name="Markiewicz E."/>
            <person name="Oyono O.L."/>
            <person name="Patti C."/>
            <person name="Phunkhang P."/>
            <person name="Pierre F."/>
            <person name="Priest M."/>
            <person name="Raghuraman S."/>
            <person name="Rege F."/>
            <person name="Reyes R."/>
            <person name="Rise C."/>
            <person name="Rogov P."/>
            <person name="Ross K."/>
            <person name="Ryan E."/>
            <person name="Settipalli S."/>
            <person name="Shea T."/>
            <person name="Sherpa N."/>
            <person name="Shi L."/>
            <person name="Shih D."/>
            <person name="Sparrow T."/>
            <person name="Spaulding J."/>
            <person name="Stalker J."/>
            <person name="Stange-Thomann N."/>
            <person name="Stavropoulos S."/>
            <person name="Stone C."/>
            <person name="Strader C."/>
            <person name="Tesfaye S."/>
            <person name="Thomson T."/>
            <person name="Thoulutsang Y."/>
            <person name="Thoulutsang D."/>
            <person name="Topham K."/>
            <person name="Topping I."/>
            <person name="Tsamla T."/>
            <person name="Vassiliev H."/>
            <person name="Vo A."/>
            <person name="Wangchuk T."/>
            <person name="Wangdi T."/>
            <person name="Weiand M."/>
            <person name="Wilkinson J."/>
            <person name="Wilson A."/>
            <person name="Yadav S."/>
            <person name="Young G."/>
            <person name="Yu Q."/>
            <person name="Zembek L."/>
            <person name="Zhong D."/>
            <person name="Zimmer A."/>
            <person name="Zwirko Z."/>
            <person name="Jaffe D.B."/>
            <person name="Alvarez P."/>
            <person name="Brockman W."/>
            <person name="Butler J."/>
            <person name="Chin C."/>
            <person name="Gnerre S."/>
            <person name="Grabherr M."/>
            <person name="Kleber M."/>
            <person name="Mauceli E."/>
            <person name="MacCallum I."/>
        </authorList>
    </citation>
    <scope>NUCLEOTIDE SEQUENCE [LARGE SCALE GENOMIC DNA]</scope>
    <source>
        <strain evidence="2">Tucson 14030-0811.24</strain>
    </source>
</reference>
<name>B4N177_DROWI</name>
<protein>
    <submittedName>
        <fullName evidence="1">Uncharacterized protein</fullName>
    </submittedName>
</protein>
<keyword evidence="2" id="KW-1185">Reference proteome</keyword>
<dbReference type="InParanoid" id="B4N177"/>
<proteinExistence type="predicted"/>
<dbReference type="Gene3D" id="3.40.630.30">
    <property type="match status" value="1"/>
</dbReference>
<dbReference type="OMA" id="WPGFEAF"/>
<dbReference type="OrthoDB" id="8030025at2759"/>
<accession>B4N177</accession>
<dbReference type="AlphaFoldDB" id="B4N177"/>
<dbReference type="PhylomeDB" id="B4N177"/>
<organism evidence="1 2">
    <name type="scientific">Drosophila willistoni</name>
    <name type="common">Fruit fly</name>
    <dbReference type="NCBI Taxonomy" id="7260"/>
    <lineage>
        <taxon>Eukaryota</taxon>
        <taxon>Metazoa</taxon>
        <taxon>Ecdysozoa</taxon>
        <taxon>Arthropoda</taxon>
        <taxon>Hexapoda</taxon>
        <taxon>Insecta</taxon>
        <taxon>Pterygota</taxon>
        <taxon>Neoptera</taxon>
        <taxon>Endopterygota</taxon>
        <taxon>Diptera</taxon>
        <taxon>Brachycera</taxon>
        <taxon>Muscomorpha</taxon>
        <taxon>Ephydroidea</taxon>
        <taxon>Drosophilidae</taxon>
        <taxon>Drosophila</taxon>
        <taxon>Sophophora</taxon>
    </lineage>
</organism>
<dbReference type="Proteomes" id="UP000007798">
    <property type="component" value="Unassembled WGS sequence"/>
</dbReference>
<dbReference type="HOGENOM" id="CLU_1039264_0_0_1"/>
<evidence type="ECO:0000313" key="1">
    <source>
        <dbReference type="EMBL" id="EDW78017.1"/>
    </source>
</evidence>
<gene>
    <name evidence="1" type="primary">Dwil\GK24787</name>
    <name evidence="1" type="ORF">Dwil_GK24787</name>
</gene>
<dbReference type="EMBL" id="CH963920">
    <property type="protein sequence ID" value="EDW78017.1"/>
    <property type="molecule type" value="Genomic_DNA"/>
</dbReference>
<dbReference type="KEGG" id="dwi:6644162"/>
<dbReference type="eggNOG" id="ENOG502T94X">
    <property type="taxonomic scope" value="Eukaryota"/>
</dbReference>
<evidence type="ECO:0000313" key="2">
    <source>
        <dbReference type="Proteomes" id="UP000007798"/>
    </source>
</evidence>